<evidence type="ECO:0000313" key="4">
    <source>
        <dbReference type="Proteomes" id="UP000053201"/>
    </source>
</evidence>
<evidence type="ECO:0000256" key="2">
    <source>
        <dbReference type="SAM" id="MobiDB-lite"/>
    </source>
</evidence>
<feature type="region of interest" description="Disordered" evidence="2">
    <location>
        <begin position="1"/>
        <end position="20"/>
    </location>
</feature>
<dbReference type="OMA" id="DQKWQCE"/>
<keyword evidence="4" id="KW-1185">Reference proteome</keyword>
<feature type="compositionally biased region" description="Basic and acidic residues" evidence="2">
    <location>
        <begin position="8"/>
        <end position="20"/>
    </location>
</feature>
<dbReference type="AlphaFoldDB" id="A0A0L0H9A6"/>
<feature type="compositionally biased region" description="Basic and acidic residues" evidence="2">
    <location>
        <begin position="990"/>
        <end position="1003"/>
    </location>
</feature>
<evidence type="ECO:0000256" key="1">
    <source>
        <dbReference type="SAM" id="Coils"/>
    </source>
</evidence>
<accession>A0A0L0H9A6</accession>
<evidence type="ECO:0000313" key="3">
    <source>
        <dbReference type="EMBL" id="KNC97243.1"/>
    </source>
</evidence>
<dbReference type="GeneID" id="27692609"/>
<feature type="coiled-coil region" evidence="1">
    <location>
        <begin position="269"/>
        <end position="296"/>
    </location>
</feature>
<feature type="coiled-coil region" evidence="1">
    <location>
        <begin position="428"/>
        <end position="498"/>
    </location>
</feature>
<feature type="region of interest" description="Disordered" evidence="2">
    <location>
        <begin position="979"/>
        <end position="1024"/>
    </location>
</feature>
<gene>
    <name evidence="3" type="ORF">SPPG_09484</name>
</gene>
<name>A0A0L0H9A6_SPIPD</name>
<dbReference type="InParanoid" id="A0A0L0H9A6"/>
<reference evidence="3 4" key="1">
    <citation type="submission" date="2009-08" db="EMBL/GenBank/DDBJ databases">
        <title>The Genome Sequence of Spizellomyces punctatus strain DAOM BR117.</title>
        <authorList>
            <consortium name="The Broad Institute Genome Sequencing Platform"/>
            <person name="Russ C."/>
            <person name="Cuomo C."/>
            <person name="Shea T."/>
            <person name="Young S.K."/>
            <person name="Zeng Q."/>
            <person name="Koehrsen M."/>
            <person name="Haas B."/>
            <person name="Borodovsky M."/>
            <person name="Guigo R."/>
            <person name="Alvarado L."/>
            <person name="Berlin A."/>
            <person name="Bochicchio J."/>
            <person name="Borenstein D."/>
            <person name="Chapman S."/>
            <person name="Chen Z."/>
            <person name="Engels R."/>
            <person name="Freedman E."/>
            <person name="Gellesch M."/>
            <person name="Goldberg J."/>
            <person name="Griggs A."/>
            <person name="Gujja S."/>
            <person name="Heiman D."/>
            <person name="Hepburn T."/>
            <person name="Howarth C."/>
            <person name="Jen D."/>
            <person name="Larson L."/>
            <person name="Lewis B."/>
            <person name="Mehta T."/>
            <person name="Park D."/>
            <person name="Pearson M."/>
            <person name="Roberts A."/>
            <person name="Saif S."/>
            <person name="Shenoy N."/>
            <person name="Sisk P."/>
            <person name="Stolte C."/>
            <person name="Sykes S."/>
            <person name="Thomson T."/>
            <person name="Walk T."/>
            <person name="White J."/>
            <person name="Yandava C."/>
            <person name="Burger G."/>
            <person name="Gray M.W."/>
            <person name="Holland P.W.H."/>
            <person name="King N."/>
            <person name="Lang F.B.F."/>
            <person name="Roger A.J."/>
            <person name="Ruiz-Trillo I."/>
            <person name="Lander E."/>
            <person name="Nusbaum C."/>
        </authorList>
    </citation>
    <scope>NUCLEOTIDE SEQUENCE [LARGE SCALE GENOMIC DNA]</scope>
    <source>
        <strain evidence="3 4">DAOM BR117</strain>
    </source>
</reference>
<feature type="region of interest" description="Disordered" evidence="2">
    <location>
        <begin position="1119"/>
        <end position="1139"/>
    </location>
</feature>
<organism evidence="3 4">
    <name type="scientific">Spizellomyces punctatus (strain DAOM BR117)</name>
    <dbReference type="NCBI Taxonomy" id="645134"/>
    <lineage>
        <taxon>Eukaryota</taxon>
        <taxon>Fungi</taxon>
        <taxon>Fungi incertae sedis</taxon>
        <taxon>Chytridiomycota</taxon>
        <taxon>Chytridiomycota incertae sedis</taxon>
        <taxon>Chytridiomycetes</taxon>
        <taxon>Spizellomycetales</taxon>
        <taxon>Spizellomycetaceae</taxon>
        <taxon>Spizellomyces</taxon>
    </lineage>
</organism>
<feature type="region of interest" description="Disordered" evidence="2">
    <location>
        <begin position="1042"/>
        <end position="1070"/>
    </location>
</feature>
<dbReference type="OrthoDB" id="2124565at2759"/>
<dbReference type="STRING" id="645134.A0A0L0H9A6"/>
<proteinExistence type="predicted"/>
<protein>
    <submittedName>
        <fullName evidence="3">Uncharacterized protein</fullName>
    </submittedName>
</protein>
<dbReference type="Proteomes" id="UP000053201">
    <property type="component" value="Unassembled WGS sequence"/>
</dbReference>
<feature type="region of interest" description="Disordered" evidence="2">
    <location>
        <begin position="55"/>
        <end position="100"/>
    </location>
</feature>
<dbReference type="RefSeq" id="XP_016605283.1">
    <property type="nucleotide sequence ID" value="XM_016757651.1"/>
</dbReference>
<keyword evidence="1" id="KW-0175">Coiled coil</keyword>
<feature type="region of interest" description="Disordered" evidence="2">
    <location>
        <begin position="230"/>
        <end position="251"/>
    </location>
</feature>
<dbReference type="VEuPathDB" id="FungiDB:SPPG_09484"/>
<dbReference type="EMBL" id="KQ257465">
    <property type="protein sequence ID" value="KNC97243.1"/>
    <property type="molecule type" value="Genomic_DNA"/>
</dbReference>
<sequence length="1171" mass="132739">MSFSWTAIDERERSKAERDRQLKDFLKAQQAETKDRKLKHRQNEVEEYQKLLGVRNVKSRPSDGNISNAPQLGRERETMPLSDARQQIDKSSASALPVPNHATNLPASTSLLAISPSLPSVSPMPDFQTPLKGSVSFDLESQLAQERRLRTHLEYELQTGKTLLASLSAKMDKLSSSVASSQVSLHDISRQAADADRRSRDLESSISALGNYNAGNTRQIIAEVVSKQQRHEEQIREEENTRHRGVTESERAEREKAFTYLAEKLRIMEHAYTQDIEKIKNRLQRMEATMSEEQSRRAETAAIWKRTHEETSQALHHSLNKVAEEVRQQQGDLKERLSSAVKGMEQSIKLIGQATDQRVESMEEVLRAEIKSRMENHENTNTAILSLKSVIEETEKSLSDRMHKHEADARVIEGKLQTELSQTANQLSQSKTRALDDMESQISALRKRMHNFEVELKAQSDSCNANLSRGQEECTIRLQEAETRLESHINGLRKVQDQCKEAMSEVDARVTDFTAKFEERIKIKAVQLDQTLEAFKKDLSVRLTQKEVEELEKRIRIAFDTRLSRIDEMLNASSQSNEEMATKLDMENIEKRFKKVLVDVQTRELEIIEHIANVKKEMNCFNTRNEMIEVEKRLTSQLESRHTENQASIAAINKAITTTASKRETEAQFHSRIIAMEEELAIMKQAIETSKEYTKRLIDDGITSSSVRTKEDIEAVRTRLSDISIRFDAIDSRLSTTDAHIRTIIHKHTEEQNQAITNQATSLDKLRETTNDQIHAVGTRIKELNFKVQELRDADALSRGEVREELQGHIDRLAHNISEIRTALHNRLQQSTFEDWESNLRSELRALRAHLDADFITNDRLRGLLTDEEAVARDRHKELRSMQERSLAEQIQIMKQWRDTVYKRLDILEKQRVDLKATEEGSGIDTVRLEQNLDEMATGINRRIDGDIQKLREEMYAMERGLYDALRVQIERISRSVEDRADHALPASRRGTEHNTREQDEPKATAAEGAGHTSGDPDTTSIAPATIMVPGSFFKPPHLSFSSTAPTSVAISPSAHTPDSRKLNQQSADDPQFTPQAILTTQSIPVLQSPRSSINSTAAPELISAGTSMTDLRARYPLAPAQKRSSGPRDKQMTPRTVSVADELERLADLAAASQELRSGGSVVTLPGRCS</sequence>